<evidence type="ECO:0000256" key="1">
    <source>
        <dbReference type="SAM" id="MobiDB-lite"/>
    </source>
</evidence>
<keyword evidence="2" id="KW-0472">Membrane</keyword>
<proteinExistence type="predicted"/>
<gene>
    <name evidence="4" type="ORF">CNMCM8927_002874</name>
</gene>
<evidence type="ECO:0000313" key="4">
    <source>
        <dbReference type="EMBL" id="KAF4207469.1"/>
    </source>
</evidence>
<accession>A0AAN5YU63</accession>
<reference evidence="4" key="1">
    <citation type="journal article" date="2020" name="bioRxiv">
        <title>Genomic and phenotypic heterogeneity of clinical isolates of the human pathogens Aspergillus fumigatus, Aspergillus lentulus and Aspergillus fumigatiaffinis.</title>
        <authorList>
            <person name="dos Santos R.A.C."/>
            <person name="Steenwyk J.L."/>
            <person name="Rivero-Menendez O."/>
            <person name="Mead M.E."/>
            <person name="Silva L.P."/>
            <person name="Bastos R.W."/>
            <person name="Alastruey-Izquierdo A."/>
            <person name="Goldman G.H."/>
            <person name="Rokas A."/>
        </authorList>
    </citation>
    <scope>NUCLEOTIDE SEQUENCE</scope>
    <source>
        <strain evidence="4">CNM-CM8927</strain>
    </source>
</reference>
<dbReference type="PANTHER" id="PTHR40633:SF1">
    <property type="entry name" value="GPI ANCHORED SERINE-THREONINE RICH PROTEIN (AFU_ORTHOLOGUE AFUA_1G03630)"/>
    <property type="match status" value="1"/>
</dbReference>
<feature type="signal peptide" evidence="3">
    <location>
        <begin position="1"/>
        <end position="28"/>
    </location>
</feature>
<name>A0AAN5YU63_ASPLE</name>
<feature type="compositionally biased region" description="Low complexity" evidence="1">
    <location>
        <begin position="184"/>
        <end position="210"/>
    </location>
</feature>
<reference evidence="4" key="2">
    <citation type="submission" date="2020-04" db="EMBL/GenBank/DDBJ databases">
        <authorList>
            <person name="Santos R.A.C."/>
            <person name="Steenwyk J.L."/>
            <person name="Rivero-Menendez O."/>
            <person name="Mead M.E."/>
            <person name="Silva L.P."/>
            <person name="Bastos R.W."/>
            <person name="Alastruey-Izquierdo A."/>
            <person name="Goldman G.H."/>
            <person name="Rokas A."/>
        </authorList>
    </citation>
    <scope>NUCLEOTIDE SEQUENCE</scope>
    <source>
        <strain evidence="4">CNM-CM8927</strain>
    </source>
</reference>
<comment type="caution">
    <text evidence="4">The sequence shown here is derived from an EMBL/GenBank/DDBJ whole genome shotgun (WGS) entry which is preliminary data.</text>
</comment>
<protein>
    <recommendedName>
        <fullName evidence="6">Mid2 domain-containing protein</fullName>
    </recommendedName>
</protein>
<dbReference type="PANTHER" id="PTHR40633">
    <property type="entry name" value="MATRIX PROTEIN, PUTATIVE (AFU_ORTHOLOGUE AFUA_8G05410)-RELATED"/>
    <property type="match status" value="1"/>
</dbReference>
<evidence type="ECO:0000256" key="3">
    <source>
        <dbReference type="SAM" id="SignalP"/>
    </source>
</evidence>
<feature type="region of interest" description="Disordered" evidence="1">
    <location>
        <begin position="184"/>
        <end position="215"/>
    </location>
</feature>
<evidence type="ECO:0000313" key="5">
    <source>
        <dbReference type="Proteomes" id="UP000649114"/>
    </source>
</evidence>
<dbReference type="InterPro" id="IPR052982">
    <property type="entry name" value="SRP1/TIP1-like"/>
</dbReference>
<feature type="region of interest" description="Disordered" evidence="1">
    <location>
        <begin position="139"/>
        <end position="165"/>
    </location>
</feature>
<evidence type="ECO:0000256" key="2">
    <source>
        <dbReference type="SAM" id="Phobius"/>
    </source>
</evidence>
<keyword evidence="3" id="KW-0732">Signal</keyword>
<keyword evidence="2" id="KW-1133">Transmembrane helix</keyword>
<feature type="chain" id="PRO_5042853789" description="Mid2 domain-containing protein" evidence="3">
    <location>
        <begin position="29"/>
        <end position="300"/>
    </location>
</feature>
<dbReference type="Proteomes" id="UP000649114">
    <property type="component" value="Unassembled WGS sequence"/>
</dbReference>
<dbReference type="EMBL" id="JAAAPU010000018">
    <property type="protein sequence ID" value="KAF4207469.1"/>
    <property type="molecule type" value="Genomic_DNA"/>
</dbReference>
<keyword evidence="2" id="KW-0812">Transmembrane</keyword>
<organism evidence="4 5">
    <name type="scientific">Aspergillus lentulus</name>
    <dbReference type="NCBI Taxonomy" id="293939"/>
    <lineage>
        <taxon>Eukaryota</taxon>
        <taxon>Fungi</taxon>
        <taxon>Dikarya</taxon>
        <taxon>Ascomycota</taxon>
        <taxon>Pezizomycotina</taxon>
        <taxon>Eurotiomycetes</taxon>
        <taxon>Eurotiomycetidae</taxon>
        <taxon>Eurotiales</taxon>
        <taxon>Aspergillaceae</taxon>
        <taxon>Aspergillus</taxon>
        <taxon>Aspergillus subgen. Fumigati</taxon>
    </lineage>
</organism>
<feature type="transmembrane region" description="Helical" evidence="2">
    <location>
        <begin position="221"/>
        <end position="244"/>
    </location>
</feature>
<sequence>MLRPAPSAGDMLRFIPVLFVSLFSLAAAEPGIFYNPPTGGPIHDYSENPVYVLGQTVQLRWATSLQWFSLVLWQNDNSNYEWIQTNLTGVTTYDWIVSTNRDLDDGIVFFFQIRDATDITNRDRLFASHYFNITKNDATTKTTSSSSTTTSTSSTSASGSTSTTMTTPTALLTASAALTTSNPTSAVSASSTANTGSSTTAGSSSSSGNTQDSGLSPQTKLGVGVGVGLGCALVIALGFIWYLLRRSKKASQQPPFDPMHYPSNPGGFTKPWVKQQVPVEVEGDRGIEVPAEQVRYELPS</sequence>
<dbReference type="AlphaFoldDB" id="A0AAN5YU63"/>
<evidence type="ECO:0008006" key="6">
    <source>
        <dbReference type="Google" id="ProtNLM"/>
    </source>
</evidence>